<dbReference type="PANTHER" id="PTHR45973">
    <property type="entry name" value="PROTEIN PHOSPHATASE 1 REGULATORY SUBUNIT SDS22-RELATED"/>
    <property type="match status" value="1"/>
</dbReference>
<accession>E1ZLM8</accession>
<dbReference type="Proteomes" id="UP000008141">
    <property type="component" value="Unassembled WGS sequence"/>
</dbReference>
<dbReference type="InterPro" id="IPR032675">
    <property type="entry name" value="LRR_dom_sf"/>
</dbReference>
<evidence type="ECO:0008006" key="8">
    <source>
        <dbReference type="Google" id="ProtNLM"/>
    </source>
</evidence>
<sequence>MDETALLAACKQHHGYQTPHLNQTLYCNFKGFGSLACLEAYTGLRALFLEGNALESTAGLPPLPELRCLFLQQNLLRTLTPGSLAAQPRLTYLNLSGNQLRGLEGLEGCGALCTLLAADNCLAEAAALDPLVEGCPALETLDLQNNKLEGGEAVLAACARLPALKCLYLKGNPLVSSMRSYRKATIAAIPTLTYLDDRPVFEVERLSAEAWCA</sequence>
<dbReference type="InterPro" id="IPR001611">
    <property type="entry name" value="Leu-rich_rpt"/>
</dbReference>
<keyword evidence="2" id="KW-0433">Leucine-rich repeat</keyword>
<evidence type="ECO:0000256" key="1">
    <source>
        <dbReference type="ARBA" id="ARBA00004430"/>
    </source>
</evidence>
<dbReference type="SMART" id="SM00368">
    <property type="entry name" value="LRR_RI"/>
    <property type="match status" value="2"/>
</dbReference>
<gene>
    <name evidence="6" type="ORF">CHLNCDRAFT_11901</name>
</gene>
<keyword evidence="5" id="KW-0966">Cell projection</keyword>
<dbReference type="PRINTS" id="PR00019">
    <property type="entry name" value="LEURICHRPT"/>
</dbReference>
<keyword evidence="7" id="KW-1185">Reference proteome</keyword>
<dbReference type="STRING" id="554065.E1ZLM8"/>
<dbReference type="KEGG" id="cvr:CHLNCDRAFT_11901"/>
<dbReference type="RefSeq" id="XP_005845263.1">
    <property type="nucleotide sequence ID" value="XM_005845201.1"/>
</dbReference>
<dbReference type="OrthoDB" id="1904536at2759"/>
<protein>
    <recommendedName>
        <fullName evidence="8">Dynein assembly factor 1, axonemal homolog</fullName>
    </recommendedName>
</protein>
<dbReference type="OMA" id="HNCIEDE"/>
<evidence type="ECO:0000256" key="2">
    <source>
        <dbReference type="ARBA" id="ARBA00022614"/>
    </source>
</evidence>
<keyword evidence="4" id="KW-0969">Cilium</keyword>
<comment type="subcellular location">
    <subcellularLocation>
        <location evidence="1">Cytoplasm</location>
        <location evidence="1">Cytoskeleton</location>
        <location evidence="1">Cilium axoneme</location>
    </subcellularLocation>
</comment>
<dbReference type="GO" id="GO:0005930">
    <property type="term" value="C:axoneme"/>
    <property type="evidence" value="ECO:0007669"/>
    <property type="project" value="UniProtKB-SubCell"/>
</dbReference>
<evidence type="ECO:0000313" key="6">
    <source>
        <dbReference type="EMBL" id="EFN53161.1"/>
    </source>
</evidence>
<dbReference type="Pfam" id="PF13855">
    <property type="entry name" value="LRR_8"/>
    <property type="match status" value="1"/>
</dbReference>
<feature type="non-terminal residue" evidence="6">
    <location>
        <position position="213"/>
    </location>
</feature>
<proteinExistence type="predicted"/>
<reference evidence="6 7" key="1">
    <citation type="journal article" date="2010" name="Plant Cell">
        <title>The Chlorella variabilis NC64A genome reveals adaptation to photosymbiosis, coevolution with viruses, and cryptic sex.</title>
        <authorList>
            <person name="Blanc G."/>
            <person name="Duncan G."/>
            <person name="Agarkova I."/>
            <person name="Borodovsky M."/>
            <person name="Gurnon J."/>
            <person name="Kuo A."/>
            <person name="Lindquist E."/>
            <person name="Lucas S."/>
            <person name="Pangilinan J."/>
            <person name="Polle J."/>
            <person name="Salamov A."/>
            <person name="Terry A."/>
            <person name="Yamada T."/>
            <person name="Dunigan D.D."/>
            <person name="Grigoriev I.V."/>
            <person name="Claverie J.M."/>
            <person name="Van Etten J.L."/>
        </authorList>
    </citation>
    <scope>NUCLEOTIDE SEQUENCE [LARGE SCALE GENOMIC DNA]</scope>
    <source>
        <strain evidence="6 7">NC64A</strain>
    </source>
</reference>
<dbReference type="InterPro" id="IPR050576">
    <property type="entry name" value="Cilia_flagella_integrity"/>
</dbReference>
<dbReference type="InParanoid" id="E1ZLM8"/>
<dbReference type="PROSITE" id="PS51450">
    <property type="entry name" value="LRR"/>
    <property type="match status" value="1"/>
</dbReference>
<name>E1ZLM8_CHLVA</name>
<dbReference type="Pfam" id="PF00560">
    <property type="entry name" value="LRR_1"/>
    <property type="match status" value="1"/>
</dbReference>
<dbReference type="SUPFAM" id="SSF52075">
    <property type="entry name" value="Outer arm dynein light chain 1"/>
    <property type="match status" value="1"/>
</dbReference>
<dbReference type="SMART" id="SM00369">
    <property type="entry name" value="LRR_TYP"/>
    <property type="match status" value="2"/>
</dbReference>
<evidence type="ECO:0000313" key="7">
    <source>
        <dbReference type="Proteomes" id="UP000008141"/>
    </source>
</evidence>
<evidence type="ECO:0000256" key="3">
    <source>
        <dbReference type="ARBA" id="ARBA00022737"/>
    </source>
</evidence>
<evidence type="ECO:0000256" key="4">
    <source>
        <dbReference type="ARBA" id="ARBA00023069"/>
    </source>
</evidence>
<organism evidence="7">
    <name type="scientific">Chlorella variabilis</name>
    <name type="common">Green alga</name>
    <dbReference type="NCBI Taxonomy" id="554065"/>
    <lineage>
        <taxon>Eukaryota</taxon>
        <taxon>Viridiplantae</taxon>
        <taxon>Chlorophyta</taxon>
        <taxon>core chlorophytes</taxon>
        <taxon>Trebouxiophyceae</taxon>
        <taxon>Chlorellales</taxon>
        <taxon>Chlorellaceae</taxon>
        <taxon>Chlorella clade</taxon>
        <taxon>Chlorella</taxon>
    </lineage>
</organism>
<dbReference type="GeneID" id="17352740"/>
<dbReference type="PANTHER" id="PTHR45973:SF9">
    <property type="entry name" value="LEUCINE-RICH REPEAT-CONTAINING PROTEIN 46"/>
    <property type="match status" value="1"/>
</dbReference>
<dbReference type="AlphaFoldDB" id="E1ZLM8"/>
<dbReference type="EMBL" id="GL433852">
    <property type="protein sequence ID" value="EFN53161.1"/>
    <property type="molecule type" value="Genomic_DNA"/>
</dbReference>
<keyword evidence="3" id="KW-0677">Repeat</keyword>
<dbReference type="eggNOG" id="ENOG502QQFE">
    <property type="taxonomic scope" value="Eukaryota"/>
</dbReference>
<evidence type="ECO:0000256" key="5">
    <source>
        <dbReference type="ARBA" id="ARBA00023273"/>
    </source>
</evidence>
<dbReference type="Gene3D" id="3.80.10.10">
    <property type="entry name" value="Ribonuclease Inhibitor"/>
    <property type="match status" value="2"/>
</dbReference>
<dbReference type="InterPro" id="IPR003591">
    <property type="entry name" value="Leu-rich_rpt_typical-subtyp"/>
</dbReference>